<keyword evidence="6" id="KW-0067">ATP-binding</keyword>
<proteinExistence type="inferred from homology"/>
<keyword evidence="5 9" id="KW-0227">DNA damage</keyword>
<evidence type="ECO:0000256" key="7">
    <source>
        <dbReference type="ARBA" id="ARBA00023204"/>
    </source>
</evidence>
<keyword evidence="4" id="KW-0547">Nucleotide-binding</keyword>
<reference evidence="13" key="1">
    <citation type="journal article" date="2019" name="Int. J. Syst. Evol. Microbiol.">
        <title>The Global Catalogue of Microorganisms (GCM) 10K type strain sequencing project: providing services to taxonomists for standard genome sequencing and annotation.</title>
        <authorList>
            <consortium name="The Broad Institute Genomics Platform"/>
            <consortium name="The Broad Institute Genome Sequencing Center for Infectious Disease"/>
            <person name="Wu L."/>
            <person name="Ma J."/>
        </authorList>
    </citation>
    <scope>NUCLEOTIDE SEQUENCE [LARGE SCALE GENOMIC DNA]</scope>
    <source>
        <strain evidence="13">KACC 14249</strain>
    </source>
</reference>
<name>A0ABW1JA33_9ACTN</name>
<evidence type="ECO:0000256" key="9">
    <source>
        <dbReference type="PIRNR" id="PIRNR003128"/>
    </source>
</evidence>
<dbReference type="Gene3D" id="3.40.50.300">
    <property type="entry name" value="P-loop containing nucleotide triphosphate hydrolases"/>
    <property type="match status" value="2"/>
</dbReference>
<accession>A0ABW1JA33</accession>
<dbReference type="PANTHER" id="PTHR11059:SF0">
    <property type="entry name" value="DNA REPAIR PROTEIN RECN"/>
    <property type="match status" value="1"/>
</dbReference>
<dbReference type="InterPro" id="IPR003395">
    <property type="entry name" value="RecF/RecN/SMC_N"/>
</dbReference>
<comment type="similarity">
    <text evidence="2 9">Belongs to the RecN family.</text>
</comment>
<feature type="coiled-coil region" evidence="10">
    <location>
        <begin position="358"/>
        <end position="385"/>
    </location>
</feature>
<evidence type="ECO:0000256" key="3">
    <source>
        <dbReference type="ARBA" id="ARBA00021315"/>
    </source>
</evidence>
<dbReference type="PIRSF" id="PIRSF003128">
    <property type="entry name" value="RecN"/>
    <property type="match status" value="1"/>
</dbReference>
<evidence type="ECO:0000313" key="13">
    <source>
        <dbReference type="Proteomes" id="UP001596189"/>
    </source>
</evidence>
<dbReference type="RefSeq" id="WP_345717324.1">
    <property type="nucleotide sequence ID" value="NZ_BAABFP010000005.1"/>
</dbReference>
<dbReference type="NCBIfam" id="TIGR00634">
    <property type="entry name" value="recN"/>
    <property type="match status" value="1"/>
</dbReference>
<sequence>MRIRGLGVITDAVLELGPGLTVVTGETGAGKTMVVTGLGLLLGGRADSGAVRADVAQAVVEGRVVVDPDSAMAAAAADAGAELDDGVLLLTRTVTAAGRSRAHAGGRAVPVSVLAELATELVTVHGQSDQLRLLQPARQRETLDRFAGTHDLLEQHAATYTRLRDLEQELHEVVTHARERADEAVRLRTALEEIEAVDPQPGEDHQLRDDDARLAHSDALRSAADRAHAALVADAAAGGTGLDGSATSQTGAAELLATARHAIDPVADHDPALAGLGARLGELGFLVADVAADLSSYAAGIESDPARLSAVQERRAQLGALVRRYGQDSDHDHDHDHVPDVADVLAWGAGASRRLLELDDDEGRVQQLRAERDGLRTELGELAGRLHDERAAAASRLAELVAAELTQLAMANARLDVVLSQRDDPDGIDVPLDGTTRRVAVGPHGADDVELQLAPHAGAPARPVAKGASGGELSRVMLALEVVLAGADPVPTFVFDEVDAGVGGRAAVEIGRRLAVLARSAQVIVVTHLPQVAAFADRHLRVVKADDGAVTESGVLLLDDEGRVAELARMLAGHEDSGTARAHAKELRETAAAEVADAAR</sequence>
<evidence type="ECO:0000256" key="10">
    <source>
        <dbReference type="SAM" id="Coils"/>
    </source>
</evidence>
<evidence type="ECO:0000256" key="4">
    <source>
        <dbReference type="ARBA" id="ARBA00022741"/>
    </source>
</evidence>
<evidence type="ECO:0000256" key="6">
    <source>
        <dbReference type="ARBA" id="ARBA00022840"/>
    </source>
</evidence>
<gene>
    <name evidence="12" type="primary">recN</name>
    <name evidence="12" type="ORF">ACFQDO_00895</name>
</gene>
<evidence type="ECO:0000256" key="2">
    <source>
        <dbReference type="ARBA" id="ARBA00009441"/>
    </source>
</evidence>
<comment type="caution">
    <text evidence="12">The sequence shown here is derived from an EMBL/GenBank/DDBJ whole genome shotgun (WGS) entry which is preliminary data.</text>
</comment>
<dbReference type="Proteomes" id="UP001596189">
    <property type="component" value="Unassembled WGS sequence"/>
</dbReference>
<evidence type="ECO:0000256" key="8">
    <source>
        <dbReference type="ARBA" id="ARBA00033408"/>
    </source>
</evidence>
<evidence type="ECO:0000256" key="5">
    <source>
        <dbReference type="ARBA" id="ARBA00022763"/>
    </source>
</evidence>
<dbReference type="InterPro" id="IPR004604">
    <property type="entry name" value="DNA_recomb/repair_RecN"/>
</dbReference>
<dbReference type="SUPFAM" id="SSF52540">
    <property type="entry name" value="P-loop containing nucleoside triphosphate hydrolases"/>
    <property type="match status" value="1"/>
</dbReference>
<feature type="domain" description="RecF/RecN/SMC N-terminal" evidence="11">
    <location>
        <begin position="12"/>
        <end position="549"/>
    </location>
</feature>
<dbReference type="EMBL" id="JBHSRD010000002">
    <property type="protein sequence ID" value="MFC6005673.1"/>
    <property type="molecule type" value="Genomic_DNA"/>
</dbReference>
<protein>
    <recommendedName>
        <fullName evidence="3 9">DNA repair protein RecN</fullName>
    </recommendedName>
    <alternativeName>
        <fullName evidence="8 9">Recombination protein N</fullName>
    </alternativeName>
</protein>
<organism evidence="12 13">
    <name type="scientific">Angustibacter luteus</name>
    <dbReference type="NCBI Taxonomy" id="658456"/>
    <lineage>
        <taxon>Bacteria</taxon>
        <taxon>Bacillati</taxon>
        <taxon>Actinomycetota</taxon>
        <taxon>Actinomycetes</taxon>
        <taxon>Kineosporiales</taxon>
        <taxon>Kineosporiaceae</taxon>
    </lineage>
</organism>
<evidence type="ECO:0000313" key="12">
    <source>
        <dbReference type="EMBL" id="MFC6005673.1"/>
    </source>
</evidence>
<evidence type="ECO:0000259" key="11">
    <source>
        <dbReference type="Pfam" id="PF02463"/>
    </source>
</evidence>
<keyword evidence="10" id="KW-0175">Coiled coil</keyword>
<keyword evidence="7 9" id="KW-0234">DNA repair</keyword>
<evidence type="ECO:0000256" key="1">
    <source>
        <dbReference type="ARBA" id="ARBA00003618"/>
    </source>
</evidence>
<dbReference type="Pfam" id="PF02463">
    <property type="entry name" value="SMC_N"/>
    <property type="match status" value="1"/>
</dbReference>
<comment type="function">
    <text evidence="1 9">May be involved in recombinational repair of damaged DNA.</text>
</comment>
<keyword evidence="13" id="KW-1185">Reference proteome</keyword>
<dbReference type="InterPro" id="IPR027417">
    <property type="entry name" value="P-loop_NTPase"/>
</dbReference>
<dbReference type="PANTHER" id="PTHR11059">
    <property type="entry name" value="DNA REPAIR PROTEIN RECN"/>
    <property type="match status" value="1"/>
</dbReference>
<dbReference type="CDD" id="cd03241">
    <property type="entry name" value="ABC_RecN"/>
    <property type="match status" value="1"/>
</dbReference>